<protein>
    <submittedName>
        <fullName evidence="2">Uncharacterized protein</fullName>
    </submittedName>
</protein>
<evidence type="ECO:0000256" key="1">
    <source>
        <dbReference type="SAM" id="MobiDB-lite"/>
    </source>
</evidence>
<accession>A0A6A5W9Q3</accession>
<feature type="compositionally biased region" description="Pro residues" evidence="1">
    <location>
        <begin position="320"/>
        <end position="340"/>
    </location>
</feature>
<reference evidence="2" key="1">
    <citation type="journal article" date="2020" name="Stud. Mycol.">
        <title>101 Dothideomycetes genomes: a test case for predicting lifestyles and emergence of pathogens.</title>
        <authorList>
            <person name="Haridas S."/>
            <person name="Albert R."/>
            <person name="Binder M."/>
            <person name="Bloem J."/>
            <person name="Labutti K."/>
            <person name="Salamov A."/>
            <person name="Andreopoulos B."/>
            <person name="Baker S."/>
            <person name="Barry K."/>
            <person name="Bills G."/>
            <person name="Bluhm B."/>
            <person name="Cannon C."/>
            <person name="Castanera R."/>
            <person name="Culley D."/>
            <person name="Daum C."/>
            <person name="Ezra D."/>
            <person name="Gonzalez J."/>
            <person name="Henrissat B."/>
            <person name="Kuo A."/>
            <person name="Liang C."/>
            <person name="Lipzen A."/>
            <person name="Lutzoni F."/>
            <person name="Magnuson J."/>
            <person name="Mondo S."/>
            <person name="Nolan M."/>
            <person name="Ohm R."/>
            <person name="Pangilinan J."/>
            <person name="Park H.-J."/>
            <person name="Ramirez L."/>
            <person name="Alfaro M."/>
            <person name="Sun H."/>
            <person name="Tritt A."/>
            <person name="Yoshinaga Y."/>
            <person name="Zwiers L.-H."/>
            <person name="Turgeon B."/>
            <person name="Goodwin S."/>
            <person name="Spatafora J."/>
            <person name="Crous P."/>
            <person name="Grigoriev I."/>
        </authorList>
    </citation>
    <scope>NUCLEOTIDE SEQUENCE</scope>
    <source>
        <strain evidence="2">CBS 123094</strain>
    </source>
</reference>
<feature type="compositionally biased region" description="Polar residues" evidence="1">
    <location>
        <begin position="15"/>
        <end position="30"/>
    </location>
</feature>
<feature type="compositionally biased region" description="Low complexity" evidence="1">
    <location>
        <begin position="72"/>
        <end position="81"/>
    </location>
</feature>
<dbReference type="Proteomes" id="UP000799779">
    <property type="component" value="Unassembled WGS sequence"/>
</dbReference>
<name>A0A6A5W9Q3_9PLEO</name>
<feature type="compositionally biased region" description="Basic and acidic residues" evidence="1">
    <location>
        <begin position="119"/>
        <end position="133"/>
    </location>
</feature>
<sequence length="828" mass="93902">MNTSNYVPHEPQRTDAPSITGLQSHELSSSSRDKTGASLEDLLQEDDAIRLRPRLSKEFGNADSTTIPLPESRSSSSSSISARKAMGDSFPIQSRPRTRAESIPALPTPRRSVTIQDSKGGEDTENEMHEQPPRRKFASVQEYDQLESNPLWYEGQNFSHRYGSSARHDPLLRPPLRSSTLPVELPSYQSQSSRRYGRNSPPLPSSPGSRDLDPHSHATRIPLRIDNTLPSSRSTNEEGSLTRPAFDVQNKTRNGRKVTTILRPPTPPLLPPLRPPVPSSSFLQPPHPLNLSSASVLDTYNHKDQPHTMPHSSKPCQASSPPPLPPPDGSPSPPLIPPSTSPCASSSDHADRLVGVDGPKNEFFREYEQLVRQLMTHMPHLLNVGAEHGYREYSAGEIFPFDLLQTGGLPKRLDHIRFQKEKKDSKTLARQVRKLKLDRVSNVRSRYILVEDLSPRAIAYLGSAFWLNPEFFEEHLNRSGYRDDSYSDPSPRTWNTNATPKDYISVRWWRPVHRFRMKPMDGLERQALLRNELWWDTELPRKIKGKAVRRTTNIFRNEWPIVSDPKQSLLEDVEGTFPSAWEERLTIQVSNPPNKPPVFIVLLDPLPKLSFETQYFPTTSGKVDKQVQIPFTQAYSRAPMGPRLGLIDVFNGSRLDDKAIEILGSNLTSTNCTREDLTSWLTSINDTTGHTDMDMITGLLWIIHRDVIGFLHFVSTALEEIGLGSTDDYLIQKRLAHWRNLITRFQTELPSIRDDIKQFFEFLQLHQSLDTARGFIQHTLNLIDDMIEQNEKSYSALRQDMALLESQRAIDQAESVGKLTELGFILYQ</sequence>
<evidence type="ECO:0000313" key="3">
    <source>
        <dbReference type="Proteomes" id="UP000799779"/>
    </source>
</evidence>
<gene>
    <name evidence="2" type="ORF">P154DRAFT_622080</name>
</gene>
<organism evidence="2 3">
    <name type="scientific">Amniculicola lignicola CBS 123094</name>
    <dbReference type="NCBI Taxonomy" id="1392246"/>
    <lineage>
        <taxon>Eukaryota</taxon>
        <taxon>Fungi</taxon>
        <taxon>Dikarya</taxon>
        <taxon>Ascomycota</taxon>
        <taxon>Pezizomycotina</taxon>
        <taxon>Dothideomycetes</taxon>
        <taxon>Pleosporomycetidae</taxon>
        <taxon>Pleosporales</taxon>
        <taxon>Amniculicolaceae</taxon>
        <taxon>Amniculicola</taxon>
    </lineage>
</organism>
<feature type="compositionally biased region" description="Low complexity" evidence="1">
    <location>
        <begin position="174"/>
        <end position="194"/>
    </location>
</feature>
<feature type="compositionally biased region" description="Pro residues" evidence="1">
    <location>
        <begin position="264"/>
        <end position="278"/>
    </location>
</feature>
<feature type="region of interest" description="Disordered" evidence="1">
    <location>
        <begin position="1"/>
        <end position="136"/>
    </location>
</feature>
<proteinExistence type="predicted"/>
<feature type="compositionally biased region" description="Polar residues" evidence="1">
    <location>
        <begin position="228"/>
        <end position="239"/>
    </location>
</feature>
<feature type="region of interest" description="Disordered" evidence="1">
    <location>
        <begin position="162"/>
        <end position="355"/>
    </location>
</feature>
<evidence type="ECO:0000313" key="2">
    <source>
        <dbReference type="EMBL" id="KAF1997858.1"/>
    </source>
</evidence>
<dbReference type="EMBL" id="ML977608">
    <property type="protein sequence ID" value="KAF1997858.1"/>
    <property type="molecule type" value="Genomic_DNA"/>
</dbReference>
<dbReference type="AlphaFoldDB" id="A0A6A5W9Q3"/>
<keyword evidence="3" id="KW-1185">Reference proteome</keyword>
<dbReference type="OrthoDB" id="3231000at2759"/>